<dbReference type="RefSeq" id="WP_154275384.1">
    <property type="nucleotide sequence ID" value="NZ_FXTA01000001.1"/>
</dbReference>
<dbReference type="Proteomes" id="UP000468990">
    <property type="component" value="Unassembled WGS sequence"/>
</dbReference>
<keyword evidence="5" id="KW-1185">Reference proteome</keyword>
<keyword evidence="1" id="KW-1133">Transmembrane helix</keyword>
<evidence type="ECO:0000313" key="2">
    <source>
        <dbReference type="EMBL" id="MRX69756.1"/>
    </source>
</evidence>
<reference evidence="2 5" key="2">
    <citation type="submission" date="2019-11" db="EMBL/GenBank/DDBJ databases">
        <title>Flavobacterium resistens genome.</title>
        <authorList>
            <person name="Wilson V.M."/>
            <person name="Newman J.D."/>
        </authorList>
    </citation>
    <scope>NUCLEOTIDE SEQUENCE [LARGE SCALE GENOMIC DNA]</scope>
    <source>
        <strain evidence="2 5">DSM 19382</strain>
    </source>
</reference>
<evidence type="ECO:0000313" key="4">
    <source>
        <dbReference type="Proteomes" id="UP000317289"/>
    </source>
</evidence>
<dbReference type="AlphaFoldDB" id="A0A521AR15"/>
<feature type="transmembrane region" description="Helical" evidence="1">
    <location>
        <begin position="12"/>
        <end position="31"/>
    </location>
</feature>
<reference evidence="3 4" key="1">
    <citation type="submission" date="2017-05" db="EMBL/GenBank/DDBJ databases">
        <authorList>
            <person name="Varghese N."/>
            <person name="Submissions S."/>
        </authorList>
    </citation>
    <scope>NUCLEOTIDE SEQUENCE [LARGE SCALE GENOMIC DNA]</scope>
    <source>
        <strain evidence="3 4">DSM 19382</strain>
    </source>
</reference>
<name>A0A521AR15_9FLAO</name>
<dbReference type="Proteomes" id="UP000317289">
    <property type="component" value="Unassembled WGS sequence"/>
</dbReference>
<protein>
    <submittedName>
        <fullName evidence="3">Uncharacterized protein</fullName>
    </submittedName>
</protein>
<dbReference type="EMBL" id="FXTA01000001">
    <property type="protein sequence ID" value="SMO37264.1"/>
    <property type="molecule type" value="Genomic_DNA"/>
</dbReference>
<keyword evidence="1" id="KW-0472">Membrane</keyword>
<accession>A0A521AR15</accession>
<evidence type="ECO:0000313" key="3">
    <source>
        <dbReference type="EMBL" id="SMO37264.1"/>
    </source>
</evidence>
<proteinExistence type="predicted"/>
<keyword evidence="1" id="KW-0812">Transmembrane</keyword>
<evidence type="ECO:0000256" key="1">
    <source>
        <dbReference type="SAM" id="Phobius"/>
    </source>
</evidence>
<dbReference type="EMBL" id="WKKG01000010">
    <property type="protein sequence ID" value="MRX69756.1"/>
    <property type="molecule type" value="Genomic_DNA"/>
</dbReference>
<organism evidence="3 4">
    <name type="scientific">Flavobacterium resistens</name>
    <dbReference type="NCBI Taxonomy" id="443612"/>
    <lineage>
        <taxon>Bacteria</taxon>
        <taxon>Pseudomonadati</taxon>
        <taxon>Bacteroidota</taxon>
        <taxon>Flavobacteriia</taxon>
        <taxon>Flavobacteriales</taxon>
        <taxon>Flavobacteriaceae</taxon>
        <taxon>Flavobacterium</taxon>
    </lineage>
</organism>
<evidence type="ECO:0000313" key="5">
    <source>
        <dbReference type="Proteomes" id="UP000468990"/>
    </source>
</evidence>
<gene>
    <name evidence="2" type="ORF">GJU42_17435</name>
    <name evidence="3" type="ORF">SAMN06265349_101324</name>
</gene>
<sequence>MISNIPENSLIIELILISIIFLGLSVCFFIVKSKVLTFKKEKITDEEYDKSTEKTIKI</sequence>